<dbReference type="AlphaFoldDB" id="A0A232EXX6"/>
<evidence type="ECO:0000313" key="1">
    <source>
        <dbReference type="EMBL" id="OXU23251.1"/>
    </source>
</evidence>
<accession>A0A232EXX6</accession>
<proteinExistence type="predicted"/>
<dbReference type="EMBL" id="NNAY01001677">
    <property type="protein sequence ID" value="OXU23251.1"/>
    <property type="molecule type" value="Genomic_DNA"/>
</dbReference>
<dbReference type="Proteomes" id="UP000215335">
    <property type="component" value="Unassembled WGS sequence"/>
</dbReference>
<comment type="caution">
    <text evidence="1">The sequence shown here is derived from an EMBL/GenBank/DDBJ whole genome shotgun (WGS) entry which is preliminary data.</text>
</comment>
<evidence type="ECO:0000313" key="2">
    <source>
        <dbReference type="Proteomes" id="UP000215335"/>
    </source>
</evidence>
<keyword evidence="2" id="KW-1185">Reference proteome</keyword>
<gene>
    <name evidence="1" type="ORF">TSAR_012796</name>
</gene>
<sequence length="152" mass="17467">MLYILFSTTTAVAAATATAVPVFSPLRLICTKRRAASAIGYRSTRAIIMQTTLFIDDRRSRSKFQRRRSIAYRYTHIFIYRVDLSLLFYTEALPDLSRSDCVIALDVADTLLSVCVCVCVCSCGYRQERRDNRALFARDERVTRRVQRFACK</sequence>
<organism evidence="1 2">
    <name type="scientific">Trichomalopsis sarcophagae</name>
    <dbReference type="NCBI Taxonomy" id="543379"/>
    <lineage>
        <taxon>Eukaryota</taxon>
        <taxon>Metazoa</taxon>
        <taxon>Ecdysozoa</taxon>
        <taxon>Arthropoda</taxon>
        <taxon>Hexapoda</taxon>
        <taxon>Insecta</taxon>
        <taxon>Pterygota</taxon>
        <taxon>Neoptera</taxon>
        <taxon>Endopterygota</taxon>
        <taxon>Hymenoptera</taxon>
        <taxon>Apocrita</taxon>
        <taxon>Proctotrupomorpha</taxon>
        <taxon>Chalcidoidea</taxon>
        <taxon>Pteromalidae</taxon>
        <taxon>Pteromalinae</taxon>
        <taxon>Trichomalopsis</taxon>
    </lineage>
</organism>
<name>A0A232EXX6_9HYME</name>
<reference evidence="1 2" key="1">
    <citation type="journal article" date="2017" name="Curr. Biol.">
        <title>The Evolution of Venom by Co-option of Single-Copy Genes.</title>
        <authorList>
            <person name="Martinson E.O."/>
            <person name="Mrinalini"/>
            <person name="Kelkar Y.D."/>
            <person name="Chang C.H."/>
            <person name="Werren J.H."/>
        </authorList>
    </citation>
    <scope>NUCLEOTIDE SEQUENCE [LARGE SCALE GENOMIC DNA]</scope>
    <source>
        <strain evidence="1 2">Alberta</strain>
        <tissue evidence="1">Whole body</tissue>
    </source>
</reference>
<protein>
    <submittedName>
        <fullName evidence="1">Uncharacterized protein</fullName>
    </submittedName>
</protein>